<dbReference type="Proteomes" id="UP001501710">
    <property type="component" value="Unassembled WGS sequence"/>
</dbReference>
<accession>A0ABP8C522</accession>
<protein>
    <submittedName>
        <fullName evidence="2">Uncharacterized protein</fullName>
    </submittedName>
</protein>
<sequence length="72" mass="7928">MSPDEFDQVYLAIARGLTGSDDPDLFRDRLILLLAQRLDLPAALDCVRRARPPEPAALKRPSEAPPPTLPHA</sequence>
<dbReference type="RefSeq" id="WP_344898114.1">
    <property type="nucleotide sequence ID" value="NZ_BAABAS010000007.1"/>
</dbReference>
<gene>
    <name evidence="2" type="ORF">GCM10022254_36650</name>
</gene>
<proteinExistence type="predicted"/>
<name>A0ABP8C522_9ACTN</name>
<feature type="region of interest" description="Disordered" evidence="1">
    <location>
        <begin position="51"/>
        <end position="72"/>
    </location>
</feature>
<comment type="caution">
    <text evidence="2">The sequence shown here is derived from an EMBL/GenBank/DDBJ whole genome shotgun (WGS) entry which is preliminary data.</text>
</comment>
<evidence type="ECO:0000313" key="2">
    <source>
        <dbReference type="EMBL" id="GAA4233672.1"/>
    </source>
</evidence>
<reference evidence="3" key="1">
    <citation type="journal article" date="2019" name="Int. J. Syst. Evol. Microbiol.">
        <title>The Global Catalogue of Microorganisms (GCM) 10K type strain sequencing project: providing services to taxonomists for standard genome sequencing and annotation.</title>
        <authorList>
            <consortium name="The Broad Institute Genomics Platform"/>
            <consortium name="The Broad Institute Genome Sequencing Center for Infectious Disease"/>
            <person name="Wu L."/>
            <person name="Ma J."/>
        </authorList>
    </citation>
    <scope>NUCLEOTIDE SEQUENCE [LARGE SCALE GENOMIC DNA]</scope>
    <source>
        <strain evidence="3">JCM 17440</strain>
    </source>
</reference>
<organism evidence="2 3">
    <name type="scientific">Actinomadura meridiana</name>
    <dbReference type="NCBI Taxonomy" id="559626"/>
    <lineage>
        <taxon>Bacteria</taxon>
        <taxon>Bacillati</taxon>
        <taxon>Actinomycetota</taxon>
        <taxon>Actinomycetes</taxon>
        <taxon>Streptosporangiales</taxon>
        <taxon>Thermomonosporaceae</taxon>
        <taxon>Actinomadura</taxon>
    </lineage>
</organism>
<keyword evidence="3" id="KW-1185">Reference proteome</keyword>
<evidence type="ECO:0000313" key="3">
    <source>
        <dbReference type="Proteomes" id="UP001501710"/>
    </source>
</evidence>
<evidence type="ECO:0000256" key="1">
    <source>
        <dbReference type="SAM" id="MobiDB-lite"/>
    </source>
</evidence>
<dbReference type="EMBL" id="BAABAS010000007">
    <property type="protein sequence ID" value="GAA4233672.1"/>
    <property type="molecule type" value="Genomic_DNA"/>
</dbReference>
<feature type="compositionally biased region" description="Pro residues" evidence="1">
    <location>
        <begin position="63"/>
        <end position="72"/>
    </location>
</feature>